<dbReference type="Pfam" id="PF01346">
    <property type="entry name" value="FKBP_N"/>
    <property type="match status" value="1"/>
</dbReference>
<feature type="chain" id="PRO_5032852667" description="peptidylprolyl isomerase" evidence="7">
    <location>
        <begin position="23"/>
        <end position="491"/>
    </location>
</feature>
<evidence type="ECO:0000256" key="5">
    <source>
        <dbReference type="SAM" id="Coils"/>
    </source>
</evidence>
<keyword evidence="7" id="KW-0732">Signal</keyword>
<reference evidence="9 10" key="1">
    <citation type="submission" date="2017-01" db="EMBL/GenBank/DDBJ databases">
        <authorList>
            <person name="Cao J.-M."/>
        </authorList>
    </citation>
    <scope>NUCLEOTIDE SEQUENCE [LARGE SCALE GENOMIC DNA]</scope>
    <source>
        <strain evidence="9 10">888-76</strain>
    </source>
</reference>
<dbReference type="EMBL" id="CP019445">
    <property type="protein sequence ID" value="APZ04472.1"/>
    <property type="molecule type" value="Genomic_DNA"/>
</dbReference>
<evidence type="ECO:0000256" key="4">
    <source>
        <dbReference type="PROSITE-ProRule" id="PRU00277"/>
    </source>
</evidence>
<dbReference type="InterPro" id="IPR001179">
    <property type="entry name" value="PPIase_FKBP_dom"/>
</dbReference>
<evidence type="ECO:0000313" key="9">
    <source>
        <dbReference type="EMBL" id="APZ04472.1"/>
    </source>
</evidence>
<dbReference type="Proteomes" id="UP000187148">
    <property type="component" value="Chromosome"/>
</dbReference>
<organism evidence="9 10">
    <name type="scientific">Kosakonia cowanii JCM 10956 = DSM 18146</name>
    <dbReference type="NCBI Taxonomy" id="1300165"/>
    <lineage>
        <taxon>Bacteria</taxon>
        <taxon>Pseudomonadati</taxon>
        <taxon>Pseudomonadota</taxon>
        <taxon>Gammaproteobacteria</taxon>
        <taxon>Enterobacterales</taxon>
        <taxon>Enterobacteriaceae</taxon>
        <taxon>Kosakonia</taxon>
    </lineage>
</organism>
<evidence type="ECO:0000313" key="10">
    <source>
        <dbReference type="Proteomes" id="UP000187148"/>
    </source>
</evidence>
<feature type="region of interest" description="Disordered" evidence="6">
    <location>
        <begin position="48"/>
        <end position="71"/>
    </location>
</feature>
<dbReference type="Gene3D" id="3.10.50.40">
    <property type="match status" value="1"/>
</dbReference>
<name>A0A807LGB6_9ENTR</name>
<dbReference type="GO" id="GO:0003755">
    <property type="term" value="F:peptidyl-prolyl cis-trans isomerase activity"/>
    <property type="evidence" value="ECO:0007669"/>
    <property type="project" value="UniProtKB-KW"/>
</dbReference>
<proteinExistence type="predicted"/>
<evidence type="ECO:0000259" key="8">
    <source>
        <dbReference type="PROSITE" id="PS50059"/>
    </source>
</evidence>
<dbReference type="Gene3D" id="1.10.287.460">
    <property type="entry name" value="Peptidyl-prolyl cis-trans isomerase, FKBP-type, N-terminal domain"/>
    <property type="match status" value="1"/>
</dbReference>
<evidence type="ECO:0000256" key="3">
    <source>
        <dbReference type="ARBA" id="ARBA00023110"/>
    </source>
</evidence>
<dbReference type="KEGG" id="kco:BWI95_05065"/>
<evidence type="ECO:0000256" key="2">
    <source>
        <dbReference type="ARBA" id="ARBA00013194"/>
    </source>
</evidence>
<feature type="domain" description="PPIase FKBP-type" evidence="8">
    <location>
        <begin position="408"/>
        <end position="490"/>
    </location>
</feature>
<keyword evidence="3 4" id="KW-0697">Rotamase</keyword>
<dbReference type="GO" id="GO:0006457">
    <property type="term" value="P:protein folding"/>
    <property type="evidence" value="ECO:0007669"/>
    <property type="project" value="InterPro"/>
</dbReference>
<evidence type="ECO:0000256" key="7">
    <source>
        <dbReference type="SAM" id="SignalP"/>
    </source>
</evidence>
<feature type="region of interest" description="Disordered" evidence="6">
    <location>
        <begin position="150"/>
        <end position="176"/>
    </location>
</feature>
<comment type="catalytic activity">
    <reaction evidence="1 4">
        <text>[protein]-peptidylproline (omega=180) = [protein]-peptidylproline (omega=0)</text>
        <dbReference type="Rhea" id="RHEA:16237"/>
        <dbReference type="Rhea" id="RHEA-COMP:10747"/>
        <dbReference type="Rhea" id="RHEA-COMP:10748"/>
        <dbReference type="ChEBI" id="CHEBI:83833"/>
        <dbReference type="ChEBI" id="CHEBI:83834"/>
        <dbReference type="EC" id="5.2.1.8"/>
    </reaction>
</comment>
<dbReference type="InterPro" id="IPR046357">
    <property type="entry name" value="PPIase_dom_sf"/>
</dbReference>
<gene>
    <name evidence="9" type="ORF">BWI95_05065</name>
</gene>
<evidence type="ECO:0000256" key="1">
    <source>
        <dbReference type="ARBA" id="ARBA00000971"/>
    </source>
</evidence>
<evidence type="ECO:0000256" key="6">
    <source>
        <dbReference type="SAM" id="MobiDB-lite"/>
    </source>
</evidence>
<dbReference type="InterPro" id="IPR000774">
    <property type="entry name" value="PPIase_FKBP_N"/>
</dbReference>
<feature type="signal peptide" evidence="7">
    <location>
        <begin position="1"/>
        <end position="22"/>
    </location>
</feature>
<keyword evidence="4" id="KW-0413">Isomerase</keyword>
<accession>A0A807LGB6</accession>
<dbReference type="RefSeq" id="WP_076769107.1">
    <property type="nucleotide sequence ID" value="NZ_CP019445.1"/>
</dbReference>
<dbReference type="PROSITE" id="PS50059">
    <property type="entry name" value="FKBP_PPIASE"/>
    <property type="match status" value="1"/>
</dbReference>
<sequence length="491" mass="53636">MRKLLYSSAVLLSAISSSGVRADPAALLEQLNKEKIIAVTPHSPFINDRLSAQPNATPAPPVEVQGKVKESEAKREEVAQLKRKLALAQRQIAALKKKQHATAVVLPAKQDTVAKESASLKQQLQTHIQQLAETKQKLANESDALKRLRDEKSQLEQQLKASQQQLAQTSQKHADDTQALQAFRTANSELQQQVKAHQQQLEALEKQGQQHTAAPLLNAEQVKQLTQAKEAISSKLDLATKQVSDQAARIATLEAQLKQRTEEKAQAEQKSAAALAPQKAQSRYLLTENRSPAARMNYAWGAWFAAKAQQESVTLTHSGQKYLPEAFLQGFQDKFAGSLQMKSDDIEKVLQSLNKKMGDAQKNELAQNRKQAQNVLAEAAKLKGAERTANGIIYLVEKKGQGVALLSGDVIRFRVDEKLSSGKVLSRGAVHSGRISELPPLMRAGIEKVVVGGRIRIYTPAELAYGEQGIPGMVPPGVASIMTLEILGIVK</sequence>
<dbReference type="AlphaFoldDB" id="A0A807LGB6"/>
<dbReference type="EC" id="5.2.1.8" evidence="2 4"/>
<dbReference type="InterPro" id="IPR036944">
    <property type="entry name" value="PPIase_FKBP_N_sf"/>
</dbReference>
<protein>
    <recommendedName>
        <fullName evidence="2 4">peptidylprolyl isomerase</fullName>
        <ecNumber evidence="2 4">5.2.1.8</ecNumber>
    </recommendedName>
</protein>
<feature type="coiled-coil region" evidence="5">
    <location>
        <begin position="343"/>
        <end position="382"/>
    </location>
</feature>
<feature type="compositionally biased region" description="Low complexity" evidence="6">
    <location>
        <begin position="155"/>
        <end position="171"/>
    </location>
</feature>
<dbReference type="SUPFAM" id="SSF54534">
    <property type="entry name" value="FKBP-like"/>
    <property type="match status" value="1"/>
</dbReference>
<keyword evidence="5" id="KW-0175">Coiled coil</keyword>
<keyword evidence="10" id="KW-1185">Reference proteome</keyword>